<comment type="similarity">
    <text evidence="1 4">Belongs to the tRNA pseudouridine synthase TruA family.</text>
</comment>
<dbReference type="InterPro" id="IPR001406">
    <property type="entry name" value="PsdUridine_synth_TruA"/>
</dbReference>
<dbReference type="InterPro" id="IPR020103">
    <property type="entry name" value="PsdUridine_synth_cat_dom_sf"/>
</dbReference>
<comment type="caution">
    <text evidence="6">The sequence shown here is derived from an EMBL/GenBank/DDBJ whole genome shotgun (WGS) entry which is preliminary data.</text>
</comment>
<gene>
    <name evidence="6" type="primary">pusl1</name>
    <name evidence="6" type="ORF">EVAR_53475_1</name>
</gene>
<dbReference type="EC" id="5.4.99.12" evidence="4"/>
<dbReference type="InterPro" id="IPR020095">
    <property type="entry name" value="PsdUridine_synth_TruA_C"/>
</dbReference>
<dbReference type="PANTHER" id="PTHR11142:SF0">
    <property type="entry name" value="TRNA PSEUDOURIDINE SYNTHASE-LIKE 1"/>
    <property type="match status" value="1"/>
</dbReference>
<evidence type="ECO:0000256" key="1">
    <source>
        <dbReference type="ARBA" id="ARBA00009375"/>
    </source>
</evidence>
<dbReference type="GO" id="GO:0160147">
    <property type="term" value="F:tRNA pseudouridine(38-40) synthase activity"/>
    <property type="evidence" value="ECO:0007669"/>
    <property type="project" value="UniProtKB-EC"/>
</dbReference>
<dbReference type="OrthoDB" id="271910at2759"/>
<dbReference type="InterPro" id="IPR020097">
    <property type="entry name" value="PsdUridine_synth_TruA_a/b_dom"/>
</dbReference>
<dbReference type="Pfam" id="PF01416">
    <property type="entry name" value="PseudoU_synth_1"/>
    <property type="match status" value="1"/>
</dbReference>
<keyword evidence="7" id="KW-1185">Reference proteome</keyword>
<evidence type="ECO:0000313" key="6">
    <source>
        <dbReference type="EMBL" id="GBP78657.1"/>
    </source>
</evidence>
<dbReference type="EMBL" id="BGZK01001379">
    <property type="protein sequence ID" value="GBP78657.1"/>
    <property type="molecule type" value="Genomic_DNA"/>
</dbReference>
<reference evidence="6 7" key="1">
    <citation type="journal article" date="2019" name="Commun. Biol.">
        <title>The bagworm genome reveals a unique fibroin gene that provides high tensile strength.</title>
        <authorList>
            <person name="Kono N."/>
            <person name="Nakamura H."/>
            <person name="Ohtoshi R."/>
            <person name="Tomita M."/>
            <person name="Numata K."/>
            <person name="Arakawa K."/>
        </authorList>
    </citation>
    <scope>NUCLEOTIDE SEQUENCE [LARGE SCALE GENOMIC DNA]</scope>
</reference>
<organism evidence="6 7">
    <name type="scientific">Eumeta variegata</name>
    <name type="common">Bagworm moth</name>
    <name type="synonym">Eumeta japonica</name>
    <dbReference type="NCBI Taxonomy" id="151549"/>
    <lineage>
        <taxon>Eukaryota</taxon>
        <taxon>Metazoa</taxon>
        <taxon>Ecdysozoa</taxon>
        <taxon>Arthropoda</taxon>
        <taxon>Hexapoda</taxon>
        <taxon>Insecta</taxon>
        <taxon>Pterygota</taxon>
        <taxon>Neoptera</taxon>
        <taxon>Endopterygota</taxon>
        <taxon>Lepidoptera</taxon>
        <taxon>Glossata</taxon>
        <taxon>Ditrysia</taxon>
        <taxon>Tineoidea</taxon>
        <taxon>Psychidae</taxon>
        <taxon>Oiketicinae</taxon>
        <taxon>Eumeta</taxon>
    </lineage>
</organism>
<dbReference type="STRING" id="151549.A0A4C1YW97"/>
<keyword evidence="2 4" id="KW-0819">tRNA processing</keyword>
<dbReference type="SUPFAM" id="SSF55120">
    <property type="entry name" value="Pseudouridine synthase"/>
    <property type="match status" value="1"/>
</dbReference>
<comment type="catalytic activity">
    <reaction evidence="4">
        <text>uridine(38/39/40) in tRNA = pseudouridine(38/39/40) in tRNA</text>
        <dbReference type="Rhea" id="RHEA:22376"/>
        <dbReference type="Rhea" id="RHEA-COMP:10085"/>
        <dbReference type="Rhea" id="RHEA-COMP:10087"/>
        <dbReference type="ChEBI" id="CHEBI:65314"/>
        <dbReference type="ChEBI" id="CHEBI:65315"/>
        <dbReference type="EC" id="5.4.99.12"/>
    </reaction>
</comment>
<name>A0A4C1YW97_EUMVA</name>
<evidence type="ECO:0000313" key="7">
    <source>
        <dbReference type="Proteomes" id="UP000299102"/>
    </source>
</evidence>
<dbReference type="AlphaFoldDB" id="A0A4C1YW97"/>
<proteinExistence type="inferred from homology"/>
<dbReference type="PANTHER" id="PTHR11142">
    <property type="entry name" value="PSEUDOURIDYLATE SYNTHASE"/>
    <property type="match status" value="1"/>
</dbReference>
<dbReference type="GO" id="GO:0003723">
    <property type="term" value="F:RNA binding"/>
    <property type="evidence" value="ECO:0007669"/>
    <property type="project" value="InterPro"/>
</dbReference>
<evidence type="ECO:0000259" key="5">
    <source>
        <dbReference type="Pfam" id="PF01416"/>
    </source>
</evidence>
<protein>
    <recommendedName>
        <fullName evidence="4">tRNA pseudouridine synthase</fullName>
        <ecNumber evidence="4">5.4.99.12</ecNumber>
    </recommendedName>
</protein>
<feature type="domain" description="Pseudouridine synthase I TruA alpha/beta" evidence="5">
    <location>
        <begin position="92"/>
        <end position="214"/>
    </location>
</feature>
<evidence type="ECO:0000256" key="3">
    <source>
        <dbReference type="ARBA" id="ARBA00023235"/>
    </source>
</evidence>
<keyword evidence="3 4" id="KW-0413">Isomerase</keyword>
<evidence type="ECO:0000256" key="2">
    <source>
        <dbReference type="ARBA" id="ARBA00022694"/>
    </source>
</evidence>
<evidence type="ECO:0000256" key="4">
    <source>
        <dbReference type="RuleBase" id="RU003792"/>
    </source>
</evidence>
<accession>A0A4C1YW97</accession>
<dbReference type="Proteomes" id="UP000299102">
    <property type="component" value="Unassembled WGS sequence"/>
</dbReference>
<dbReference type="Gene3D" id="3.30.70.660">
    <property type="entry name" value="Pseudouridine synthase I, catalytic domain, C-terminal subdomain"/>
    <property type="match status" value="1"/>
</dbReference>
<sequence>MLRFRSSEKIWLKGGKNFDDPDSIQGLIEIALLKLRPLVYPRVYLSSRIAVLKKDVFLPENGNFSSYIPIEEWKRCYFLKLPDFNIDKFEKAATYFPGYHDFSSFKRFDSFNVHKTNRRLLYSVKVQPGQPLVTSYSNSNIQHFFDYWDVEFHGKGFVHKQIRRMLGAMISAAIGKLPVEEIKVMLQVPSKHSWPSYLQSAPPHGLYLCNVEYNPEHLVFDSNINSKKSEEILNEIEEECE</sequence>
<dbReference type="GO" id="GO:0031119">
    <property type="term" value="P:tRNA pseudouridine synthesis"/>
    <property type="evidence" value="ECO:0007669"/>
    <property type="project" value="TreeGrafter"/>
</dbReference>